<dbReference type="AlphaFoldDB" id="U9T702"/>
<protein>
    <submittedName>
        <fullName evidence="1">Uncharacterized protein</fullName>
    </submittedName>
</protein>
<gene>
    <name evidence="1" type="ORF">GLOINDRAFT_6853</name>
</gene>
<accession>U9T702</accession>
<evidence type="ECO:0000313" key="1">
    <source>
        <dbReference type="EMBL" id="ESA02083.1"/>
    </source>
</evidence>
<reference evidence="1" key="1">
    <citation type="submission" date="2013-07" db="EMBL/GenBank/DDBJ databases">
        <title>The genome of an arbuscular mycorrhizal fungus provides insights into the evolution of the oldest plant symbiosis.</title>
        <authorList>
            <consortium name="DOE Joint Genome Institute"/>
            <person name="Tisserant E."/>
            <person name="Malbreil M."/>
            <person name="Kuo A."/>
            <person name="Kohler A."/>
            <person name="Symeonidi A."/>
            <person name="Balestrini R."/>
            <person name="Charron P."/>
            <person name="Duensing N."/>
            <person name="Frei-dit-Frey N."/>
            <person name="Gianinazzi-Pearson V."/>
            <person name="Gilbert B."/>
            <person name="Handa Y."/>
            <person name="Hijri M."/>
            <person name="Kaul R."/>
            <person name="Kawaguchi M."/>
            <person name="Krajinski F."/>
            <person name="Lammers P."/>
            <person name="Lapierre D."/>
            <person name="Masclaux F.G."/>
            <person name="Murat C."/>
            <person name="Morin E."/>
            <person name="Ndikumana S."/>
            <person name="Pagni M."/>
            <person name="Petitpierre D."/>
            <person name="Requena N."/>
            <person name="Rosikiewicz P."/>
            <person name="Riley R."/>
            <person name="Saito K."/>
            <person name="San Clemente H."/>
            <person name="Shapiro H."/>
            <person name="van Tuinen D."/>
            <person name="Becard G."/>
            <person name="Bonfante P."/>
            <person name="Paszkowski U."/>
            <person name="Shachar-Hill Y."/>
            <person name="Young J.P."/>
            <person name="Sanders I.R."/>
            <person name="Henrissat B."/>
            <person name="Rensing S.A."/>
            <person name="Grigoriev I.V."/>
            <person name="Corradi N."/>
            <person name="Roux C."/>
            <person name="Martin F."/>
        </authorList>
    </citation>
    <scope>NUCLEOTIDE SEQUENCE</scope>
    <source>
        <strain evidence="1">DAOM 197198</strain>
    </source>
</reference>
<dbReference type="HOGENOM" id="CLU_2962012_0_0_1"/>
<proteinExistence type="predicted"/>
<name>U9T702_RHIID</name>
<dbReference type="EMBL" id="KI295973">
    <property type="protein sequence ID" value="ESA02083.1"/>
    <property type="molecule type" value="Genomic_DNA"/>
</dbReference>
<organism evidence="1">
    <name type="scientific">Rhizophagus irregularis (strain DAOM 181602 / DAOM 197198 / MUCL 43194)</name>
    <name type="common">Arbuscular mycorrhizal fungus</name>
    <name type="synonym">Glomus intraradices</name>
    <dbReference type="NCBI Taxonomy" id="747089"/>
    <lineage>
        <taxon>Eukaryota</taxon>
        <taxon>Fungi</taxon>
        <taxon>Fungi incertae sedis</taxon>
        <taxon>Mucoromycota</taxon>
        <taxon>Glomeromycotina</taxon>
        <taxon>Glomeromycetes</taxon>
        <taxon>Glomerales</taxon>
        <taxon>Glomeraceae</taxon>
        <taxon>Rhizophagus</taxon>
    </lineage>
</organism>
<sequence>MLAKSLTCIKIETEPEIQSFIPNIEKSYYILQELESTRKVTEVLEDQENHIINDPIDIA</sequence>